<evidence type="ECO:0000313" key="7">
    <source>
        <dbReference type="Proteomes" id="UP000085678"/>
    </source>
</evidence>
<feature type="transmembrane region" description="Helical" evidence="5">
    <location>
        <begin position="285"/>
        <end position="305"/>
    </location>
</feature>
<dbReference type="Proteomes" id="UP000085678">
    <property type="component" value="Unplaced"/>
</dbReference>
<dbReference type="AlphaFoldDB" id="A0A1S3JFE8"/>
<keyword evidence="3 5" id="KW-1133">Transmembrane helix</keyword>
<dbReference type="InterPro" id="IPR013057">
    <property type="entry name" value="AA_transpt_TM"/>
</dbReference>
<evidence type="ECO:0000313" key="8">
    <source>
        <dbReference type="RefSeq" id="XP_013408876.1"/>
    </source>
</evidence>
<feature type="transmembrane region" description="Helical" evidence="5">
    <location>
        <begin position="325"/>
        <end position="348"/>
    </location>
</feature>
<feature type="transmembrane region" description="Helical" evidence="5">
    <location>
        <begin position="369"/>
        <end position="385"/>
    </location>
</feature>
<evidence type="ECO:0000259" key="6">
    <source>
        <dbReference type="Pfam" id="PF01490"/>
    </source>
</evidence>
<feature type="transmembrane region" description="Helical" evidence="5">
    <location>
        <begin position="182"/>
        <end position="199"/>
    </location>
</feature>
<feature type="transmembrane region" description="Helical" evidence="5">
    <location>
        <begin position="246"/>
        <end position="265"/>
    </location>
</feature>
<organism evidence="7 8">
    <name type="scientific">Lingula anatina</name>
    <name type="common">Brachiopod</name>
    <name type="synonym">Lingula unguis</name>
    <dbReference type="NCBI Taxonomy" id="7574"/>
    <lineage>
        <taxon>Eukaryota</taxon>
        <taxon>Metazoa</taxon>
        <taxon>Spiralia</taxon>
        <taxon>Lophotrochozoa</taxon>
        <taxon>Brachiopoda</taxon>
        <taxon>Linguliformea</taxon>
        <taxon>Lingulata</taxon>
        <taxon>Lingulida</taxon>
        <taxon>Linguloidea</taxon>
        <taxon>Lingulidae</taxon>
        <taxon>Lingula</taxon>
    </lineage>
</organism>
<dbReference type="GO" id="GO:0005774">
    <property type="term" value="C:vacuolar membrane"/>
    <property type="evidence" value="ECO:0007669"/>
    <property type="project" value="TreeGrafter"/>
</dbReference>
<feature type="transmembrane region" description="Helical" evidence="5">
    <location>
        <begin position="425"/>
        <end position="444"/>
    </location>
</feature>
<evidence type="ECO:0000256" key="4">
    <source>
        <dbReference type="ARBA" id="ARBA00023136"/>
    </source>
</evidence>
<dbReference type="STRING" id="7574.A0A1S3JFE8"/>
<dbReference type="Pfam" id="PF01490">
    <property type="entry name" value="Aa_trans"/>
    <property type="match status" value="2"/>
</dbReference>
<evidence type="ECO:0000256" key="5">
    <source>
        <dbReference type="SAM" id="Phobius"/>
    </source>
</evidence>
<name>A0A1S3JFE8_LINAN</name>
<feature type="transmembrane region" description="Helical" evidence="5">
    <location>
        <begin position="42"/>
        <end position="64"/>
    </location>
</feature>
<dbReference type="GeneID" id="106172631"/>
<accession>A0A1S3JFE8</accession>
<evidence type="ECO:0000256" key="2">
    <source>
        <dbReference type="ARBA" id="ARBA00022692"/>
    </source>
</evidence>
<keyword evidence="2 5" id="KW-0812">Transmembrane</keyword>
<evidence type="ECO:0000256" key="3">
    <source>
        <dbReference type="ARBA" id="ARBA00022989"/>
    </source>
</evidence>
<evidence type="ECO:0000256" key="1">
    <source>
        <dbReference type="ARBA" id="ARBA00004141"/>
    </source>
</evidence>
<dbReference type="RefSeq" id="XP_013408876.1">
    <property type="nucleotide sequence ID" value="XM_013553422.2"/>
</dbReference>
<keyword evidence="7" id="KW-1185">Reference proteome</keyword>
<feature type="domain" description="Amino acid transporter transmembrane" evidence="6">
    <location>
        <begin position="131"/>
        <end position="445"/>
    </location>
</feature>
<feature type="transmembrane region" description="Helical" evidence="5">
    <location>
        <begin position="391"/>
        <end position="413"/>
    </location>
</feature>
<feature type="transmembrane region" description="Helical" evidence="5">
    <location>
        <begin position="17"/>
        <end position="36"/>
    </location>
</feature>
<comment type="subcellular location">
    <subcellularLocation>
        <location evidence="1">Membrane</location>
        <topology evidence="1">Multi-pass membrane protein</topology>
    </subcellularLocation>
</comment>
<dbReference type="InParanoid" id="A0A1S3JFE8"/>
<reference evidence="8" key="1">
    <citation type="submission" date="2025-08" db="UniProtKB">
        <authorList>
            <consortium name="RefSeq"/>
        </authorList>
    </citation>
    <scope>IDENTIFICATION</scope>
    <source>
        <tissue evidence="8">Gonads</tissue>
    </source>
</reference>
<dbReference type="PANTHER" id="PTHR22950">
    <property type="entry name" value="AMINO ACID TRANSPORTER"/>
    <property type="match status" value="1"/>
</dbReference>
<sequence>MGVSTGGGSGSKNPVKIFANIFISFIGAGVLGLPFAFKEAGIIEGTIIMAAVGLVSVKAMLLVIDCKYKLIEKQHPAQADVKSGRKNMMVNGVDIEMEALQAPVEETEDLLSSEVPAAKEEVSIPKAPGQELNYGDVGFYAMGKLGQWLVDLAILISQVGFCCAYLIFISKNLSDYMHSMKMHHWMFILLPPLYLLTLIRHLSSLALSSLFAQISNLMAFTVVFWFDFEHFHNVEGIHPKKISIKGFPFFLAIAIYCYEGAGMILSLETSVDKQVRHNFKCYFKLTMVLVTALYITFGGAGYLSFGPETSDIITMNLPKGQSLDFAIVVKSCLCLALFFTYPVMMFPVMNILEKRFLPKAKEKLWQGNLLRLFVVTLTGLIVLAIPNFANLMALVGASCCTLLAFILPGLFHLQIFKGSITRWQKFVDIFLIVLGIVGTIVGTWDALKRLHATHTGKHYTTSQHGPPNATHELNRVIHMVTTLAENILTTKTTLPTPKVTPP</sequence>
<feature type="domain" description="Amino acid transporter transmembrane" evidence="6">
    <location>
        <begin position="15"/>
        <end position="75"/>
    </location>
</feature>
<dbReference type="KEGG" id="lak:106172631"/>
<dbReference type="OrthoDB" id="1684102at2759"/>
<gene>
    <name evidence="8" type="primary">LOC106172631</name>
</gene>
<proteinExistence type="predicted"/>
<dbReference type="GO" id="GO:0015179">
    <property type="term" value="F:L-amino acid transmembrane transporter activity"/>
    <property type="evidence" value="ECO:0007669"/>
    <property type="project" value="TreeGrafter"/>
</dbReference>
<dbReference type="PANTHER" id="PTHR22950:SF677">
    <property type="entry name" value="AMINO ACID TRANSPORTER TRANSMEMBRANE DOMAIN-CONTAINING PROTEIN"/>
    <property type="match status" value="1"/>
</dbReference>
<protein>
    <submittedName>
        <fullName evidence="8">Amino acid transporter AVT3B isoform X1</fullName>
    </submittedName>
</protein>
<feature type="transmembrane region" description="Helical" evidence="5">
    <location>
        <begin position="148"/>
        <end position="170"/>
    </location>
</feature>
<feature type="transmembrane region" description="Helical" evidence="5">
    <location>
        <begin position="206"/>
        <end position="226"/>
    </location>
</feature>
<keyword evidence="4 5" id="KW-0472">Membrane</keyword>